<accession>A0ACB7Y9M5</accession>
<name>A0ACB7Y9M5_9ERIC</name>
<evidence type="ECO:0000313" key="2">
    <source>
        <dbReference type="Proteomes" id="UP000828048"/>
    </source>
</evidence>
<dbReference type="Proteomes" id="UP000828048">
    <property type="component" value="Chromosome 7"/>
</dbReference>
<comment type="caution">
    <text evidence="1">The sequence shown here is derived from an EMBL/GenBank/DDBJ whole genome shotgun (WGS) entry which is preliminary data.</text>
</comment>
<keyword evidence="2" id="KW-1185">Reference proteome</keyword>
<organism evidence="1 2">
    <name type="scientific">Vaccinium darrowii</name>
    <dbReference type="NCBI Taxonomy" id="229202"/>
    <lineage>
        <taxon>Eukaryota</taxon>
        <taxon>Viridiplantae</taxon>
        <taxon>Streptophyta</taxon>
        <taxon>Embryophyta</taxon>
        <taxon>Tracheophyta</taxon>
        <taxon>Spermatophyta</taxon>
        <taxon>Magnoliopsida</taxon>
        <taxon>eudicotyledons</taxon>
        <taxon>Gunneridae</taxon>
        <taxon>Pentapetalae</taxon>
        <taxon>asterids</taxon>
        <taxon>Ericales</taxon>
        <taxon>Ericaceae</taxon>
        <taxon>Vaccinioideae</taxon>
        <taxon>Vaccinieae</taxon>
        <taxon>Vaccinium</taxon>
    </lineage>
</organism>
<protein>
    <submittedName>
        <fullName evidence="1">Uncharacterized protein</fullName>
    </submittedName>
</protein>
<reference evidence="1 2" key="1">
    <citation type="journal article" date="2021" name="Hortic Res">
        <title>High-quality reference genome and annotation aids understanding of berry development for evergreen blueberry (Vaccinium darrowii).</title>
        <authorList>
            <person name="Yu J."/>
            <person name="Hulse-Kemp A.M."/>
            <person name="Babiker E."/>
            <person name="Staton M."/>
        </authorList>
    </citation>
    <scope>NUCLEOTIDE SEQUENCE [LARGE SCALE GENOMIC DNA]</scope>
    <source>
        <strain evidence="2">cv. NJ 8807/NJ 8810</strain>
        <tissue evidence="1">Young leaf</tissue>
    </source>
</reference>
<proteinExistence type="predicted"/>
<sequence>MVAGTADGKRRPPSSAGPTPAEFRESKGSVVHGILAAIIWLGGIHFNIVVVVASFLFLSLPQFFAVLGLLVIFTLIPIDDNSNLGQKLARYICKRACGYFPVTLHVEDIKAFDPSKAYVFGYEPHSVLPIGSIALNEPTGFMSLPNVKTLASNAAFQTPFVRHIWTWMGLTPASRENFLSLLEAGYSCIIVPGGVQEINHIERGSEVAFLKSRRGFIRIAMEKGKPLVPVFCFGQSHVYKWWKPSGKLYEQLCRAIKFTPMIFWGVWGSPVPYAHPMHVVVGRPIEVKKNPHPTKEEVNEVQTQFIEALHELFERHKARVGYPDLQLRIL</sequence>
<gene>
    <name evidence="1" type="ORF">Vadar_023435</name>
</gene>
<evidence type="ECO:0000313" key="1">
    <source>
        <dbReference type="EMBL" id="KAH7849817.1"/>
    </source>
</evidence>
<dbReference type="EMBL" id="CM037157">
    <property type="protein sequence ID" value="KAH7849817.1"/>
    <property type="molecule type" value="Genomic_DNA"/>
</dbReference>